<feature type="region of interest" description="Disordered" evidence="1">
    <location>
        <begin position="113"/>
        <end position="140"/>
    </location>
</feature>
<organism evidence="2 3">
    <name type="scientific">Stylosanthes scabra</name>
    <dbReference type="NCBI Taxonomy" id="79078"/>
    <lineage>
        <taxon>Eukaryota</taxon>
        <taxon>Viridiplantae</taxon>
        <taxon>Streptophyta</taxon>
        <taxon>Embryophyta</taxon>
        <taxon>Tracheophyta</taxon>
        <taxon>Spermatophyta</taxon>
        <taxon>Magnoliopsida</taxon>
        <taxon>eudicotyledons</taxon>
        <taxon>Gunneridae</taxon>
        <taxon>Pentapetalae</taxon>
        <taxon>rosids</taxon>
        <taxon>fabids</taxon>
        <taxon>Fabales</taxon>
        <taxon>Fabaceae</taxon>
        <taxon>Papilionoideae</taxon>
        <taxon>50 kb inversion clade</taxon>
        <taxon>dalbergioids sensu lato</taxon>
        <taxon>Dalbergieae</taxon>
        <taxon>Pterocarpus clade</taxon>
        <taxon>Stylosanthes</taxon>
    </lineage>
</organism>
<proteinExistence type="predicted"/>
<sequence length="508" mass="56559">MSQETATASSPSEINVQLPKRTSKISYSRDFLFSLAKADGTVKLPREVKLSFPCVLEDASGLLSPPFCVPDSGCHERLTLSSSDNANHLLHRSNEPYRPPCRYKVKALPLTSKDDGQDLLKSDTPGSAESTNQDKAKVERERRIKATVRLPKEDIWYSSKNTDSEEYSGTSLIQPSIVPKATKVCSLQNQQMRNPQGTPLVMEPLQRSKPSNFLSQENSGNKQKNHGEVEYETLIQEFKLSNIPICVHVSPRGIGKCDLSELDASISPPHVEDDKKSSSYSSSIDGRSNSSFELCLPDEDCLICFDGPFLMSDAEKLTMVNDSISSSSERSPYEVDIFSPSSPRDMIEKLVESLLNDESYPAPHRNDPIVHHGAGLEGYGHLPHAQRSYTQFCPNQLNLQRDEQEHSSFQMNSIDSAMYSSTASHSHPSSSTACQHFALSHDELRRFHDQLKRDDIQIGQSKFQQKINAGKRQLSTLSVSQGAMTPLQNLNSAQSCSLAYLDPRWSFL</sequence>
<dbReference type="PANTHER" id="PTHR34802:SF1">
    <property type="entry name" value="CHORISMATE SYNTHASE"/>
    <property type="match status" value="1"/>
</dbReference>
<comment type="caution">
    <text evidence="2">The sequence shown here is derived from an EMBL/GenBank/DDBJ whole genome shotgun (WGS) entry which is preliminary data.</text>
</comment>
<dbReference type="Proteomes" id="UP001341840">
    <property type="component" value="Unassembled WGS sequence"/>
</dbReference>
<accession>A0ABU6RAY2</accession>
<gene>
    <name evidence="2" type="ORF">PIB30_027345</name>
</gene>
<protein>
    <submittedName>
        <fullName evidence="2">Uncharacterized protein</fullName>
    </submittedName>
</protein>
<name>A0ABU6RAY2_9FABA</name>
<evidence type="ECO:0000313" key="2">
    <source>
        <dbReference type="EMBL" id="MED6121138.1"/>
    </source>
</evidence>
<reference evidence="2 3" key="1">
    <citation type="journal article" date="2023" name="Plants (Basel)">
        <title>Bridging the Gap: Combining Genomics and Transcriptomics Approaches to Understand Stylosanthes scabra, an Orphan Legume from the Brazilian Caatinga.</title>
        <authorList>
            <person name="Ferreira-Neto J.R.C."/>
            <person name="da Silva M.D."/>
            <person name="Binneck E."/>
            <person name="de Melo N.F."/>
            <person name="da Silva R.H."/>
            <person name="de Melo A.L.T.M."/>
            <person name="Pandolfi V."/>
            <person name="Bustamante F.O."/>
            <person name="Brasileiro-Vidal A.C."/>
            <person name="Benko-Iseppon A.M."/>
        </authorList>
    </citation>
    <scope>NUCLEOTIDE SEQUENCE [LARGE SCALE GENOMIC DNA]</scope>
    <source>
        <tissue evidence="2">Leaves</tissue>
    </source>
</reference>
<feature type="region of interest" description="Disordered" evidence="1">
    <location>
        <begin position="266"/>
        <end position="288"/>
    </location>
</feature>
<evidence type="ECO:0000313" key="3">
    <source>
        <dbReference type="Proteomes" id="UP001341840"/>
    </source>
</evidence>
<evidence type="ECO:0000256" key="1">
    <source>
        <dbReference type="SAM" id="MobiDB-lite"/>
    </source>
</evidence>
<dbReference type="PANTHER" id="PTHR34802">
    <property type="entry name" value="CHORISMATE SYNTHASE"/>
    <property type="match status" value="1"/>
</dbReference>
<dbReference type="EMBL" id="JASCZI010030313">
    <property type="protein sequence ID" value="MED6121138.1"/>
    <property type="molecule type" value="Genomic_DNA"/>
</dbReference>
<feature type="compositionally biased region" description="Low complexity" evidence="1">
    <location>
        <begin position="278"/>
        <end position="288"/>
    </location>
</feature>
<keyword evidence="3" id="KW-1185">Reference proteome</keyword>